<keyword evidence="1" id="KW-1133">Transmembrane helix</keyword>
<reference evidence="2" key="1">
    <citation type="submission" date="2022-09" db="EMBL/GenBank/DDBJ databases">
        <authorList>
            <person name="Xie Z."/>
            <person name="Yang M."/>
        </authorList>
    </citation>
    <scope>NUCLEOTIDE SEQUENCE</scope>
</reference>
<name>A0A977SLW6_9CAUD</name>
<keyword evidence="1" id="KW-0472">Membrane</keyword>
<dbReference type="EMBL" id="OP433492">
    <property type="protein sequence ID" value="UXN78495.1"/>
    <property type="molecule type" value="Genomic_DNA"/>
</dbReference>
<accession>A0A977SLW6</accession>
<gene>
    <name evidence="2" type="ORF">SYYB1_6</name>
</gene>
<keyword evidence="3" id="KW-1185">Reference proteome</keyword>
<dbReference type="Proteomes" id="UP001064695">
    <property type="component" value="Segment"/>
</dbReference>
<evidence type="ECO:0000313" key="3">
    <source>
        <dbReference type="Proteomes" id="UP001064695"/>
    </source>
</evidence>
<evidence type="ECO:0000256" key="1">
    <source>
        <dbReference type="SAM" id="Phobius"/>
    </source>
</evidence>
<sequence length="33" mass="3516">MNKKEAKEMAIACGVLSVCFMGVLVCIMIRGGI</sequence>
<proteinExistence type="predicted"/>
<evidence type="ECO:0000313" key="2">
    <source>
        <dbReference type="EMBL" id="UXN78495.1"/>
    </source>
</evidence>
<feature type="transmembrane region" description="Helical" evidence="1">
    <location>
        <begin position="9"/>
        <end position="30"/>
    </location>
</feature>
<protein>
    <submittedName>
        <fullName evidence="2">Uncharacterized protein</fullName>
    </submittedName>
</protein>
<organism evidence="2 3">
    <name type="scientific">Bacillus phage vB_BaeroP_SYYB1</name>
    <dbReference type="NCBI Taxonomy" id="2980552"/>
    <lineage>
        <taxon>Viruses</taxon>
        <taxon>Duplodnaviria</taxon>
        <taxon>Heunggongvirae</taxon>
        <taxon>Uroviricota</taxon>
        <taxon>Caudoviricetes</taxon>
        <taxon>Salasmaviridae</taxon>
        <taxon>Tatarstanvirinae</taxon>
        <taxon>Gaunavirus</taxon>
        <taxon>Gaunavirus syybuna</taxon>
    </lineage>
</organism>
<keyword evidence="1" id="KW-0812">Transmembrane</keyword>